<proteinExistence type="predicted"/>
<gene>
    <name evidence="1" type="ORF">GOBAR_AA17307</name>
</gene>
<dbReference type="EMBL" id="KZ664764">
    <property type="protein sequence ID" value="PPS03365.1"/>
    <property type="molecule type" value="Genomic_DNA"/>
</dbReference>
<name>A0A2P5XJ52_GOSBA</name>
<evidence type="ECO:0000313" key="1">
    <source>
        <dbReference type="EMBL" id="PPS03365.1"/>
    </source>
</evidence>
<dbReference type="AlphaFoldDB" id="A0A2P5XJ52"/>
<reference evidence="1 2" key="1">
    <citation type="submission" date="2015-01" db="EMBL/GenBank/DDBJ databases">
        <title>Genome of allotetraploid Gossypium barbadense reveals genomic plasticity and fiber elongation in cotton evolution.</title>
        <authorList>
            <person name="Chen X."/>
            <person name="Liu X."/>
            <person name="Zhao B."/>
            <person name="Zheng H."/>
            <person name="Hu Y."/>
            <person name="Lu G."/>
            <person name="Yang C."/>
            <person name="Chen J."/>
            <person name="Shan C."/>
            <person name="Zhang L."/>
            <person name="Zhou Y."/>
            <person name="Wang L."/>
            <person name="Guo W."/>
            <person name="Bai Y."/>
            <person name="Ruan J."/>
            <person name="Shangguan X."/>
            <person name="Mao Y."/>
            <person name="Jiang J."/>
            <person name="Zhu Y."/>
            <person name="Lei J."/>
            <person name="Kang H."/>
            <person name="Chen S."/>
            <person name="He X."/>
            <person name="Wang R."/>
            <person name="Wang Y."/>
            <person name="Chen J."/>
            <person name="Wang L."/>
            <person name="Yu S."/>
            <person name="Wang B."/>
            <person name="Wei J."/>
            <person name="Song S."/>
            <person name="Lu X."/>
            <person name="Gao Z."/>
            <person name="Gu W."/>
            <person name="Deng X."/>
            <person name="Ma D."/>
            <person name="Wang S."/>
            <person name="Liang W."/>
            <person name="Fang L."/>
            <person name="Cai C."/>
            <person name="Zhu X."/>
            <person name="Zhou B."/>
            <person name="Zhang Y."/>
            <person name="Chen Z."/>
            <person name="Xu S."/>
            <person name="Zhu R."/>
            <person name="Wang S."/>
            <person name="Zhang T."/>
            <person name="Zhao G."/>
        </authorList>
    </citation>
    <scope>NUCLEOTIDE SEQUENCE [LARGE SCALE GENOMIC DNA]</scope>
    <source>
        <strain evidence="2">cv. Xinhai21</strain>
        <tissue evidence="1">Leaf</tissue>
    </source>
</reference>
<evidence type="ECO:0000313" key="2">
    <source>
        <dbReference type="Proteomes" id="UP000239757"/>
    </source>
</evidence>
<accession>A0A2P5XJ52</accession>
<protein>
    <submittedName>
        <fullName evidence="1">Uncharacterized protein</fullName>
    </submittedName>
</protein>
<organism evidence="1 2">
    <name type="scientific">Gossypium barbadense</name>
    <name type="common">Sea Island cotton</name>
    <name type="synonym">Hibiscus barbadensis</name>
    <dbReference type="NCBI Taxonomy" id="3634"/>
    <lineage>
        <taxon>Eukaryota</taxon>
        <taxon>Viridiplantae</taxon>
        <taxon>Streptophyta</taxon>
        <taxon>Embryophyta</taxon>
        <taxon>Tracheophyta</taxon>
        <taxon>Spermatophyta</taxon>
        <taxon>Magnoliopsida</taxon>
        <taxon>eudicotyledons</taxon>
        <taxon>Gunneridae</taxon>
        <taxon>Pentapetalae</taxon>
        <taxon>rosids</taxon>
        <taxon>malvids</taxon>
        <taxon>Malvales</taxon>
        <taxon>Malvaceae</taxon>
        <taxon>Malvoideae</taxon>
        <taxon>Gossypium</taxon>
    </lineage>
</organism>
<dbReference type="Proteomes" id="UP000239757">
    <property type="component" value="Unassembled WGS sequence"/>
</dbReference>
<sequence length="71" mass="7068">MQSEAAAAGGVVSIRALGVGVGGYVSYSSDGLQSNSSVAARTDSGKIVFRHCPRGSTVVAMTMGGKDSTCL</sequence>